<reference evidence="1 2" key="1">
    <citation type="journal article" date="2023" name="J. Hered.">
        <title>Chromosome-level genome of the wood stork (Mycteria americana) provides insight into avian chromosome evolution.</title>
        <authorList>
            <person name="Flamio R. Jr."/>
            <person name="Ramstad K.M."/>
        </authorList>
    </citation>
    <scope>NUCLEOTIDE SEQUENCE [LARGE SCALE GENOMIC DNA]</scope>
    <source>
        <strain evidence="1">JAX WOST 10</strain>
    </source>
</reference>
<name>A0AAN7NNI3_MYCAM</name>
<proteinExistence type="predicted"/>
<dbReference type="Proteomes" id="UP001333110">
    <property type="component" value="Unassembled WGS sequence"/>
</dbReference>
<evidence type="ECO:0000313" key="1">
    <source>
        <dbReference type="EMBL" id="KAK4815016.1"/>
    </source>
</evidence>
<dbReference type="AlphaFoldDB" id="A0AAN7NNI3"/>
<keyword evidence="2" id="KW-1185">Reference proteome</keyword>
<dbReference type="EMBL" id="JAUNZN010000010">
    <property type="protein sequence ID" value="KAK4815016.1"/>
    <property type="molecule type" value="Genomic_DNA"/>
</dbReference>
<gene>
    <name evidence="1" type="ORF">QYF61_013468</name>
</gene>
<evidence type="ECO:0000313" key="2">
    <source>
        <dbReference type="Proteomes" id="UP001333110"/>
    </source>
</evidence>
<organism evidence="1 2">
    <name type="scientific">Mycteria americana</name>
    <name type="common">Wood stork</name>
    <dbReference type="NCBI Taxonomy" id="33587"/>
    <lineage>
        <taxon>Eukaryota</taxon>
        <taxon>Metazoa</taxon>
        <taxon>Chordata</taxon>
        <taxon>Craniata</taxon>
        <taxon>Vertebrata</taxon>
        <taxon>Euteleostomi</taxon>
        <taxon>Archelosauria</taxon>
        <taxon>Archosauria</taxon>
        <taxon>Dinosauria</taxon>
        <taxon>Saurischia</taxon>
        <taxon>Theropoda</taxon>
        <taxon>Coelurosauria</taxon>
        <taxon>Aves</taxon>
        <taxon>Neognathae</taxon>
        <taxon>Neoaves</taxon>
        <taxon>Aequornithes</taxon>
        <taxon>Ciconiiformes</taxon>
        <taxon>Ciconiidae</taxon>
        <taxon>Mycteria</taxon>
    </lineage>
</organism>
<accession>A0AAN7NNI3</accession>
<comment type="caution">
    <text evidence="1">The sequence shown here is derived from an EMBL/GenBank/DDBJ whole genome shotgun (WGS) entry which is preliminary data.</text>
</comment>
<sequence length="171" mass="18780">MEVGAVPMTVCCGREASGCELEPSSHGHLNWLQGSSAPPPQRLWSNHCKGWGQVEETKLATDKAKQPQLPQPLLISLVLQTLPQLRCPSLDTLQPLNVSLVVGGPKLNTGFEFHSPAYSEATQQNGEARSHLICSQEEQQARKSYRLEKTFKIIESNHKPNTAKTTTTPCP</sequence>
<protein>
    <submittedName>
        <fullName evidence="1">Uncharacterized protein</fullName>
    </submittedName>
</protein>